<dbReference type="OrthoDB" id="5800039at2759"/>
<reference evidence="3 4" key="2">
    <citation type="journal article" date="2019" name="G3 (Bethesda)">
        <title>Hybrid Assembly of the Genome of the Entomopathogenic Nematode Steinernema carpocapsae Identifies the X-Chromosome.</title>
        <authorList>
            <person name="Serra L."/>
            <person name="Macchietto M."/>
            <person name="Macias-Munoz A."/>
            <person name="McGill C.J."/>
            <person name="Rodriguez I.M."/>
            <person name="Rodriguez B."/>
            <person name="Murad R."/>
            <person name="Mortazavi A."/>
        </authorList>
    </citation>
    <scope>NUCLEOTIDE SEQUENCE [LARGE SCALE GENOMIC DNA]</scope>
    <source>
        <strain evidence="3 4">ALL</strain>
    </source>
</reference>
<reference evidence="3 4" key="1">
    <citation type="journal article" date="2015" name="Genome Biol.">
        <title>Comparative genomics of Steinernema reveals deeply conserved gene regulatory networks.</title>
        <authorList>
            <person name="Dillman A.R."/>
            <person name="Macchietto M."/>
            <person name="Porter C.F."/>
            <person name="Rogers A."/>
            <person name="Williams B."/>
            <person name="Antoshechkin I."/>
            <person name="Lee M.M."/>
            <person name="Goodwin Z."/>
            <person name="Lu X."/>
            <person name="Lewis E.E."/>
            <person name="Goodrich-Blair H."/>
            <person name="Stock S.P."/>
            <person name="Adams B.J."/>
            <person name="Sternberg P.W."/>
            <person name="Mortazavi A."/>
        </authorList>
    </citation>
    <scope>NUCLEOTIDE SEQUENCE [LARGE SCALE GENOMIC DNA]</scope>
    <source>
        <strain evidence="3 4">ALL</strain>
    </source>
</reference>
<protein>
    <submittedName>
        <fullName evidence="3">Uncharacterized protein</fullName>
    </submittedName>
</protein>
<dbReference type="EMBL" id="AZBU02000011">
    <property type="protein sequence ID" value="TKR60528.1"/>
    <property type="molecule type" value="Genomic_DNA"/>
</dbReference>
<evidence type="ECO:0000313" key="3">
    <source>
        <dbReference type="EMBL" id="TKR60528.1"/>
    </source>
</evidence>
<organism evidence="3 4">
    <name type="scientific">Steinernema carpocapsae</name>
    <name type="common">Entomopathogenic nematode</name>
    <dbReference type="NCBI Taxonomy" id="34508"/>
    <lineage>
        <taxon>Eukaryota</taxon>
        <taxon>Metazoa</taxon>
        <taxon>Ecdysozoa</taxon>
        <taxon>Nematoda</taxon>
        <taxon>Chromadorea</taxon>
        <taxon>Rhabditida</taxon>
        <taxon>Tylenchina</taxon>
        <taxon>Panagrolaimomorpha</taxon>
        <taxon>Strongyloidoidea</taxon>
        <taxon>Steinernematidae</taxon>
        <taxon>Steinernema</taxon>
    </lineage>
</organism>
<evidence type="ECO:0000313" key="4">
    <source>
        <dbReference type="Proteomes" id="UP000298663"/>
    </source>
</evidence>
<dbReference type="Proteomes" id="UP000298663">
    <property type="component" value="Unassembled WGS sequence"/>
</dbReference>
<proteinExistence type="predicted"/>
<gene>
    <name evidence="3" type="ORF">L596_027762</name>
</gene>
<dbReference type="AlphaFoldDB" id="A0A4U5LWE9"/>
<sequence>MSVDKTIEELSGTLAQLGQLVGHINNQLLGITSRINMTLDNFDKSVYGVALDAQSVAGKLGTTVQSIPHAWVFYLLFITLIVVFILLSILLVINLVTKAHAIYTLVNSGSNSAASSVNVTPLPSARSEAGHPNPPPRYNVPPARNGHVALSMENEPRRAGLPGTYHQPGLYHDSLKQAYHPQQSDGSTETALTPLATDHGNHGCFPDKSGPRGVTRGRRTPQP</sequence>
<keyword evidence="2" id="KW-1133">Transmembrane helix</keyword>
<evidence type="ECO:0000256" key="1">
    <source>
        <dbReference type="SAM" id="MobiDB-lite"/>
    </source>
</evidence>
<comment type="caution">
    <text evidence="3">The sequence shown here is derived from an EMBL/GenBank/DDBJ whole genome shotgun (WGS) entry which is preliminary data.</text>
</comment>
<name>A0A4U5LWE9_STECR</name>
<feature type="compositionally biased region" description="Polar residues" evidence="1">
    <location>
        <begin position="180"/>
        <end position="191"/>
    </location>
</feature>
<keyword evidence="2" id="KW-0812">Transmembrane</keyword>
<feature type="region of interest" description="Disordered" evidence="1">
    <location>
        <begin position="111"/>
        <end position="145"/>
    </location>
</feature>
<keyword evidence="4" id="KW-1185">Reference proteome</keyword>
<evidence type="ECO:0000256" key="2">
    <source>
        <dbReference type="SAM" id="Phobius"/>
    </source>
</evidence>
<keyword evidence="2" id="KW-0472">Membrane</keyword>
<feature type="transmembrane region" description="Helical" evidence="2">
    <location>
        <begin position="71"/>
        <end position="93"/>
    </location>
</feature>
<accession>A0A4U5LWE9</accession>
<feature type="region of interest" description="Disordered" evidence="1">
    <location>
        <begin position="178"/>
        <end position="223"/>
    </location>
</feature>